<gene>
    <name evidence="1" type="ORF">FXN63_10490</name>
</gene>
<sequence length="125" mass="14480">MSISIYYSADRDHPLSEAEQRSIDACIAKYPPPAPKRRFFLFKGEAWESFCVYARTPRTDANRIFQGATKLSGPGAEDIWEGVQHWCALLTEIRRVVPDAQWDVSVDDQKIVWDDEARMYRPELE</sequence>
<dbReference type="KEGG" id="pacr:FXN63_10490"/>
<dbReference type="Proteomes" id="UP000325161">
    <property type="component" value="Chromosome"/>
</dbReference>
<dbReference type="OrthoDB" id="6658607at2"/>
<dbReference type="EMBL" id="CP043046">
    <property type="protein sequence ID" value="QEI06218.1"/>
    <property type="molecule type" value="Genomic_DNA"/>
</dbReference>
<dbReference type="AlphaFoldDB" id="A0A5C0AV45"/>
<reference evidence="1 2" key="1">
    <citation type="submission" date="2019-08" db="EMBL/GenBank/DDBJ databases">
        <title>Amphibian skin-associated Pigmentiphaga: genome sequence and occurrence across geography and hosts.</title>
        <authorList>
            <person name="Bletz M.C."/>
            <person name="Bunk B."/>
            <person name="Sproeer C."/>
            <person name="Biwer P."/>
            <person name="Reiter S."/>
            <person name="Rabemananjara F.C.E."/>
            <person name="Schulz S."/>
            <person name="Overmann J."/>
            <person name="Vences M."/>
        </authorList>
    </citation>
    <scope>NUCLEOTIDE SEQUENCE [LARGE SCALE GENOMIC DNA]</scope>
    <source>
        <strain evidence="1 2">Mada1488</strain>
    </source>
</reference>
<keyword evidence="2" id="KW-1185">Reference proteome</keyword>
<accession>A0A5C0AV45</accession>
<proteinExistence type="predicted"/>
<evidence type="ECO:0000313" key="1">
    <source>
        <dbReference type="EMBL" id="QEI06218.1"/>
    </source>
</evidence>
<protein>
    <submittedName>
        <fullName evidence="1">Uncharacterized protein</fullName>
    </submittedName>
</protein>
<organism evidence="1 2">
    <name type="scientific">Pigmentiphaga aceris</name>
    <dbReference type="NCBI Taxonomy" id="1940612"/>
    <lineage>
        <taxon>Bacteria</taxon>
        <taxon>Pseudomonadati</taxon>
        <taxon>Pseudomonadota</taxon>
        <taxon>Betaproteobacteria</taxon>
        <taxon>Burkholderiales</taxon>
        <taxon>Alcaligenaceae</taxon>
        <taxon>Pigmentiphaga</taxon>
    </lineage>
</organism>
<evidence type="ECO:0000313" key="2">
    <source>
        <dbReference type="Proteomes" id="UP000325161"/>
    </source>
</evidence>
<dbReference type="RefSeq" id="WP_148814602.1">
    <property type="nucleotide sequence ID" value="NZ_CP043046.1"/>
</dbReference>
<name>A0A5C0AV45_9BURK</name>